<dbReference type="AlphaFoldDB" id="A0A1I4G7T6"/>
<dbReference type="PANTHER" id="PTHR30466:SF11">
    <property type="entry name" value="FLAVIN-DEPENDENT MONOOXYGENASE, REDUCTASE SUBUNIT HSAB"/>
    <property type="match status" value="1"/>
</dbReference>
<comment type="similarity">
    <text evidence="1">Belongs to the non-flavoprotein flavin reductase family.</text>
</comment>
<dbReference type="RefSeq" id="WP_091325761.1">
    <property type="nucleotide sequence ID" value="NZ_FOSW01000008.1"/>
</dbReference>
<dbReference type="Proteomes" id="UP000199152">
    <property type="component" value="Unassembled WGS sequence"/>
</dbReference>
<evidence type="ECO:0000313" key="5">
    <source>
        <dbReference type="Proteomes" id="UP000199152"/>
    </source>
</evidence>
<proteinExistence type="inferred from homology"/>
<feature type="domain" description="Flavin reductase like" evidence="3">
    <location>
        <begin position="22"/>
        <end position="167"/>
    </location>
</feature>
<organism evidence="4 5">
    <name type="scientific">Geodermatophilus ruber</name>
    <dbReference type="NCBI Taxonomy" id="504800"/>
    <lineage>
        <taxon>Bacteria</taxon>
        <taxon>Bacillati</taxon>
        <taxon>Actinomycetota</taxon>
        <taxon>Actinomycetes</taxon>
        <taxon>Geodermatophilales</taxon>
        <taxon>Geodermatophilaceae</taxon>
        <taxon>Geodermatophilus</taxon>
    </lineage>
</organism>
<dbReference type="InParanoid" id="A0A1I4G7T6"/>
<dbReference type="GO" id="GO:0042602">
    <property type="term" value="F:riboflavin reductase (NADPH) activity"/>
    <property type="evidence" value="ECO:0007669"/>
    <property type="project" value="TreeGrafter"/>
</dbReference>
<dbReference type="Pfam" id="PF01613">
    <property type="entry name" value="Flavin_Reduct"/>
    <property type="match status" value="1"/>
</dbReference>
<dbReference type="STRING" id="504800.SAMN04488085_108157"/>
<dbReference type="InterPro" id="IPR012349">
    <property type="entry name" value="Split_barrel_FMN-bd"/>
</dbReference>
<dbReference type="InterPro" id="IPR050268">
    <property type="entry name" value="NADH-dep_flavin_reductase"/>
</dbReference>
<evidence type="ECO:0000256" key="1">
    <source>
        <dbReference type="ARBA" id="ARBA00008898"/>
    </source>
</evidence>
<dbReference type="InterPro" id="IPR002563">
    <property type="entry name" value="Flavin_Rdtase-like_dom"/>
</dbReference>
<dbReference type="OrthoDB" id="9792858at2"/>
<accession>A0A1I4G7T6</accession>
<keyword evidence="5" id="KW-1185">Reference proteome</keyword>
<keyword evidence="2" id="KW-0560">Oxidoreductase</keyword>
<reference evidence="4 5" key="1">
    <citation type="submission" date="2016-10" db="EMBL/GenBank/DDBJ databases">
        <authorList>
            <person name="de Groot N.N."/>
        </authorList>
    </citation>
    <scope>NUCLEOTIDE SEQUENCE [LARGE SCALE GENOMIC DNA]</scope>
    <source>
        <strain evidence="4 5">DSM 45317</strain>
    </source>
</reference>
<evidence type="ECO:0000313" key="4">
    <source>
        <dbReference type="EMBL" id="SFL25146.1"/>
    </source>
</evidence>
<dbReference type="SUPFAM" id="SSF50475">
    <property type="entry name" value="FMN-binding split barrel"/>
    <property type="match status" value="1"/>
</dbReference>
<sequence>MSDAVVRPHDELDLSGAFRRSMSLLTAGVAVVTTSVGGRPWGMTITATCSVSAEPPMVLVSLAQTSVPARMIAEHGEYGLCLLGAHGIETAKFGAAPGMPKFLDEVGRVLPGAGRTPCVSGSIAHLDCAVVERVEAGDHVIYIGRVREIAFPSTGAPLLYGARQYQRTVPALQLATSESEDHALAYSAW</sequence>
<dbReference type="EMBL" id="FOSW01000008">
    <property type="protein sequence ID" value="SFL25146.1"/>
    <property type="molecule type" value="Genomic_DNA"/>
</dbReference>
<name>A0A1I4G7T6_9ACTN</name>
<dbReference type="GO" id="GO:0010181">
    <property type="term" value="F:FMN binding"/>
    <property type="evidence" value="ECO:0007669"/>
    <property type="project" value="InterPro"/>
</dbReference>
<evidence type="ECO:0000259" key="3">
    <source>
        <dbReference type="SMART" id="SM00903"/>
    </source>
</evidence>
<dbReference type="SMART" id="SM00903">
    <property type="entry name" value="Flavin_Reduct"/>
    <property type="match status" value="1"/>
</dbReference>
<evidence type="ECO:0000256" key="2">
    <source>
        <dbReference type="ARBA" id="ARBA00023002"/>
    </source>
</evidence>
<dbReference type="PANTHER" id="PTHR30466">
    <property type="entry name" value="FLAVIN REDUCTASE"/>
    <property type="match status" value="1"/>
</dbReference>
<gene>
    <name evidence="4" type="ORF">SAMN04488085_108157</name>
</gene>
<protein>
    <submittedName>
        <fullName evidence="4">NADH-FMN oxidoreductase RutF, flavin reductase (DIM6/NTAB) family</fullName>
    </submittedName>
</protein>
<dbReference type="Gene3D" id="2.30.110.10">
    <property type="entry name" value="Electron Transport, Fmn-binding Protein, Chain A"/>
    <property type="match status" value="1"/>
</dbReference>